<evidence type="ECO:0000256" key="1">
    <source>
        <dbReference type="SAM" id="MobiDB-lite"/>
    </source>
</evidence>
<dbReference type="AlphaFoldDB" id="A0A0L6V3G9"/>
<organism evidence="2 3">
    <name type="scientific">Puccinia sorghi</name>
    <dbReference type="NCBI Taxonomy" id="27349"/>
    <lineage>
        <taxon>Eukaryota</taxon>
        <taxon>Fungi</taxon>
        <taxon>Dikarya</taxon>
        <taxon>Basidiomycota</taxon>
        <taxon>Pucciniomycotina</taxon>
        <taxon>Pucciniomycetes</taxon>
        <taxon>Pucciniales</taxon>
        <taxon>Pucciniaceae</taxon>
        <taxon>Puccinia</taxon>
    </lineage>
</organism>
<accession>A0A0L6V3G9</accession>
<dbReference type="VEuPathDB" id="FungiDB:VP01_2777g1"/>
<feature type="region of interest" description="Disordered" evidence="1">
    <location>
        <begin position="111"/>
        <end position="132"/>
    </location>
</feature>
<protein>
    <submittedName>
        <fullName evidence="2">Uncharacterized protein</fullName>
    </submittedName>
</protein>
<gene>
    <name evidence="2" type="ORF">VP01_2777g1</name>
</gene>
<keyword evidence="3" id="KW-1185">Reference proteome</keyword>
<reference evidence="2 3" key="1">
    <citation type="submission" date="2015-08" db="EMBL/GenBank/DDBJ databases">
        <title>Next Generation Sequencing and Analysis of the Genome of Puccinia sorghi L Schw, the Causal Agent of Maize Common Rust.</title>
        <authorList>
            <person name="Rochi L."/>
            <person name="Burguener G."/>
            <person name="Darino M."/>
            <person name="Turjanski A."/>
            <person name="Kreff E."/>
            <person name="Dieguez M.J."/>
            <person name="Sacco F."/>
        </authorList>
    </citation>
    <scope>NUCLEOTIDE SEQUENCE [LARGE SCALE GENOMIC DNA]</scope>
    <source>
        <strain evidence="2 3">RO10H11247</strain>
    </source>
</reference>
<proteinExistence type="predicted"/>
<dbReference type="Proteomes" id="UP000037035">
    <property type="component" value="Unassembled WGS sequence"/>
</dbReference>
<sequence>MLQTTGLLKHPIGVIPNLRKQSVSESDYLKVPDLRKALKENGINFDSWFSQPVQFTDWILYNQIRHHIVLKPLPTTYESLKRILTELGIPHCLRSHLATLLKLYNQHLSKERKKQPVKTHQPIEDQDEQDFSKQQCIDSQITSGTLNKNCFTD</sequence>
<comment type="caution">
    <text evidence="2">The sequence shown here is derived from an EMBL/GenBank/DDBJ whole genome shotgun (WGS) entry which is preliminary data.</text>
</comment>
<name>A0A0L6V3G9_9BASI</name>
<evidence type="ECO:0000313" key="2">
    <source>
        <dbReference type="EMBL" id="KNZ55067.1"/>
    </source>
</evidence>
<evidence type="ECO:0000313" key="3">
    <source>
        <dbReference type="Proteomes" id="UP000037035"/>
    </source>
</evidence>
<dbReference type="EMBL" id="LAVV01007698">
    <property type="protein sequence ID" value="KNZ55067.1"/>
    <property type="molecule type" value="Genomic_DNA"/>
</dbReference>